<comment type="caution">
    <text evidence="3">The sequence shown here is derived from an EMBL/GenBank/DDBJ whole genome shotgun (WGS) entry which is preliminary data.</text>
</comment>
<gene>
    <name evidence="3" type="ORF">BTM25_03480</name>
</gene>
<feature type="domain" description="VWFA" evidence="2">
    <location>
        <begin position="39"/>
        <end position="212"/>
    </location>
</feature>
<organism evidence="3 4">
    <name type="scientific">Actinomadura rubteroloni</name>
    <dbReference type="NCBI Taxonomy" id="1926885"/>
    <lineage>
        <taxon>Bacteria</taxon>
        <taxon>Bacillati</taxon>
        <taxon>Actinomycetota</taxon>
        <taxon>Actinomycetes</taxon>
        <taxon>Streptosporangiales</taxon>
        <taxon>Thermomonosporaceae</taxon>
        <taxon>Actinomadura</taxon>
    </lineage>
</organism>
<reference evidence="3 4" key="1">
    <citation type="journal article" date="2017" name="Chemistry">
        <title>Isolation, Biosynthesis and Chemical Modifications of Rubterolones A-F: Rare Tropolone Alkaloids from Actinomadura sp. 5-2.</title>
        <authorList>
            <person name="Guo H."/>
            <person name="Benndorf R."/>
            <person name="Leichnitz D."/>
            <person name="Klassen J.L."/>
            <person name="Vollmers J."/>
            <person name="Gorls H."/>
            <person name="Steinacker M."/>
            <person name="Weigel C."/>
            <person name="Dahse H.M."/>
            <person name="Kaster A.K."/>
            <person name="de Beer Z.W."/>
            <person name="Poulsen M."/>
            <person name="Beemelmanns C."/>
        </authorList>
    </citation>
    <scope>NUCLEOTIDE SEQUENCE [LARGE SCALE GENOMIC DNA]</scope>
    <source>
        <strain evidence="3 4">5-2</strain>
    </source>
</reference>
<feature type="region of interest" description="Disordered" evidence="1">
    <location>
        <begin position="408"/>
        <end position="436"/>
    </location>
</feature>
<dbReference type="Proteomes" id="UP000242367">
    <property type="component" value="Unassembled WGS sequence"/>
</dbReference>
<dbReference type="InterPro" id="IPR002035">
    <property type="entry name" value="VWF_A"/>
</dbReference>
<dbReference type="Gene3D" id="1.20.120.1690">
    <property type="match status" value="1"/>
</dbReference>
<dbReference type="SMART" id="SM00327">
    <property type="entry name" value="VWA"/>
    <property type="match status" value="1"/>
</dbReference>
<evidence type="ECO:0000256" key="1">
    <source>
        <dbReference type="SAM" id="MobiDB-lite"/>
    </source>
</evidence>
<dbReference type="RefSeq" id="WP_103561003.1">
    <property type="nucleotide sequence ID" value="NZ_MTBP01000001.1"/>
</dbReference>
<protein>
    <submittedName>
        <fullName evidence="3">von Willebrand factor type A domain protein</fullName>
    </submittedName>
</protein>
<evidence type="ECO:0000313" key="3">
    <source>
        <dbReference type="EMBL" id="POM25964.1"/>
    </source>
</evidence>
<keyword evidence="4" id="KW-1185">Reference proteome</keyword>
<dbReference type="SUPFAM" id="SSF53300">
    <property type="entry name" value="vWA-like"/>
    <property type="match status" value="1"/>
</dbReference>
<dbReference type="InterPro" id="IPR036465">
    <property type="entry name" value="vWFA_dom_sf"/>
</dbReference>
<name>A0A2P4ULN5_9ACTN</name>
<sequence length="436" mass="46234">MTAFTLTVDQNPHLPAGGREMHAVLGVRAEGGGGGGAAAQIIIIDTSGSMGYAGKLKAAKAAARAALATIRDGVAFAVIAGANNPRMVYPARQHLVRMDAASRQAAQAAVARMDAAGGTAIGTWLVFAHRLFEGRSEAVRHAILLTDGKNQHERPEELGRALETCRGGFVCDALGVGTDWAVAELRRITSALLGAFLDVPEPADLERRFRELTETAMGKEVGDVALRVWTPRHATLRFVKQMVPVLDDLTGKGVASGPQTVDFPLGAWGAEEREYHLCVEIPAGDVGRRMRAAQARLLLADGTQAASGDVLAEWTDDVAKATLINGRVARHTDQAELAAAVQEGLAARRDGDEDTATARLGRAVVLARQVGNDQVADLLDRVVDVLDPVSGTVRLKKDVDKADEMSLDTRSVRTVRTRTGEPATSRTARTRPGDAS</sequence>
<dbReference type="AlphaFoldDB" id="A0A2P4ULN5"/>
<dbReference type="EMBL" id="MTBP01000001">
    <property type="protein sequence ID" value="POM25964.1"/>
    <property type="molecule type" value="Genomic_DNA"/>
</dbReference>
<dbReference type="PROSITE" id="PS50234">
    <property type="entry name" value="VWFA"/>
    <property type="match status" value="1"/>
</dbReference>
<proteinExistence type="predicted"/>
<dbReference type="Pfam" id="PF00092">
    <property type="entry name" value="VWA"/>
    <property type="match status" value="1"/>
</dbReference>
<dbReference type="CDD" id="cd00198">
    <property type="entry name" value="vWFA"/>
    <property type="match status" value="1"/>
</dbReference>
<dbReference type="Gene3D" id="3.40.50.410">
    <property type="entry name" value="von Willebrand factor, type A domain"/>
    <property type="match status" value="1"/>
</dbReference>
<accession>A0A2P4ULN5</accession>
<evidence type="ECO:0000313" key="4">
    <source>
        <dbReference type="Proteomes" id="UP000242367"/>
    </source>
</evidence>
<dbReference type="Pfam" id="PF18571">
    <property type="entry name" value="VWA_3_C"/>
    <property type="match status" value="1"/>
</dbReference>
<dbReference type="InterPro" id="IPR041176">
    <property type="entry name" value="VWA_3_C"/>
</dbReference>
<dbReference type="Gene3D" id="2.60.40.3670">
    <property type="match status" value="1"/>
</dbReference>
<evidence type="ECO:0000259" key="2">
    <source>
        <dbReference type="PROSITE" id="PS50234"/>
    </source>
</evidence>